<dbReference type="EMBL" id="JAEUBD010000095">
    <property type="protein sequence ID" value="KAH3677992.1"/>
    <property type="molecule type" value="Genomic_DNA"/>
</dbReference>
<reference evidence="1" key="1">
    <citation type="journal article" date="2021" name="Open Biol.">
        <title>Shared evolutionary footprints suggest mitochondrial oxidative damage underlies multiple complex I losses in fungi.</title>
        <authorList>
            <person name="Schikora-Tamarit M.A."/>
            <person name="Marcet-Houben M."/>
            <person name="Nosek J."/>
            <person name="Gabaldon T."/>
        </authorList>
    </citation>
    <scope>NUCLEOTIDE SEQUENCE</scope>
    <source>
        <strain evidence="1">NCAIM Y.01608</strain>
    </source>
</reference>
<sequence>MDSTGTSASSCIDSLTNGSKLTKLVDSTIIAGTEPTESCATTTLASLPNTKARSCNDVADTNIERKFWSYQTMFDLKENSAKEGSSLQAEYGWQGRGVHTEQGGTIDLKNFFLHLQISSRLLCIGQDEMACDGA</sequence>
<gene>
    <name evidence="1" type="ORF">OGATHE_000647</name>
</gene>
<protein>
    <submittedName>
        <fullName evidence="1">Uncharacterized protein</fullName>
    </submittedName>
</protein>
<dbReference type="Proteomes" id="UP000788993">
    <property type="component" value="Unassembled WGS sequence"/>
</dbReference>
<name>A0A9P8PTS4_9ASCO</name>
<proteinExistence type="predicted"/>
<dbReference type="AlphaFoldDB" id="A0A9P8PTS4"/>
<organism evidence="1 2">
    <name type="scientific">Ogataea polymorpha</name>
    <dbReference type="NCBI Taxonomy" id="460523"/>
    <lineage>
        <taxon>Eukaryota</taxon>
        <taxon>Fungi</taxon>
        <taxon>Dikarya</taxon>
        <taxon>Ascomycota</taxon>
        <taxon>Saccharomycotina</taxon>
        <taxon>Pichiomycetes</taxon>
        <taxon>Pichiales</taxon>
        <taxon>Pichiaceae</taxon>
        <taxon>Ogataea</taxon>
    </lineage>
</organism>
<reference evidence="1" key="2">
    <citation type="submission" date="2021-01" db="EMBL/GenBank/DDBJ databases">
        <authorList>
            <person name="Schikora-Tamarit M.A."/>
        </authorList>
    </citation>
    <scope>NUCLEOTIDE SEQUENCE</scope>
    <source>
        <strain evidence="1">NCAIM Y.01608</strain>
    </source>
</reference>
<evidence type="ECO:0000313" key="1">
    <source>
        <dbReference type="EMBL" id="KAH3677992.1"/>
    </source>
</evidence>
<comment type="caution">
    <text evidence="1">The sequence shown here is derived from an EMBL/GenBank/DDBJ whole genome shotgun (WGS) entry which is preliminary data.</text>
</comment>
<keyword evidence="2" id="KW-1185">Reference proteome</keyword>
<accession>A0A9P8PTS4</accession>
<evidence type="ECO:0000313" key="2">
    <source>
        <dbReference type="Proteomes" id="UP000788993"/>
    </source>
</evidence>